<keyword evidence="3" id="KW-1185">Reference proteome</keyword>
<dbReference type="AlphaFoldDB" id="A0A0D0BV41"/>
<dbReference type="Pfam" id="PF14214">
    <property type="entry name" value="Helitron_like_N"/>
    <property type="match status" value="1"/>
</dbReference>
<reference evidence="2 3" key="1">
    <citation type="submission" date="2014-04" db="EMBL/GenBank/DDBJ databases">
        <authorList>
            <consortium name="DOE Joint Genome Institute"/>
            <person name="Kuo A."/>
            <person name="Ruytinx J."/>
            <person name="Rineau F."/>
            <person name="Colpaert J."/>
            <person name="Kohler A."/>
            <person name="Nagy L.G."/>
            <person name="Floudas D."/>
            <person name="Copeland A."/>
            <person name="Barry K.W."/>
            <person name="Cichocki N."/>
            <person name="Veneault-Fourrey C."/>
            <person name="LaButti K."/>
            <person name="Lindquist E.A."/>
            <person name="Lipzen A."/>
            <person name="Lundell T."/>
            <person name="Morin E."/>
            <person name="Murat C."/>
            <person name="Sun H."/>
            <person name="Tunlid A."/>
            <person name="Henrissat B."/>
            <person name="Grigoriev I.V."/>
            <person name="Hibbett D.S."/>
            <person name="Martin F."/>
            <person name="Nordberg H.P."/>
            <person name="Cantor M.N."/>
            <person name="Hua S.X."/>
        </authorList>
    </citation>
    <scope>NUCLEOTIDE SEQUENCE [LARGE SCALE GENOMIC DNA]</scope>
    <source>
        <strain evidence="2 3">UH-Slu-Lm8-n1</strain>
    </source>
</reference>
<feature type="non-terminal residue" evidence="2">
    <location>
        <position position="123"/>
    </location>
</feature>
<feature type="non-terminal residue" evidence="2">
    <location>
        <position position="1"/>
    </location>
</feature>
<dbReference type="EMBL" id="KN835153">
    <property type="protein sequence ID" value="KIK46873.1"/>
    <property type="molecule type" value="Genomic_DNA"/>
</dbReference>
<accession>A0A0D0BV41</accession>
<proteinExistence type="predicted"/>
<organism evidence="2 3">
    <name type="scientific">Suillus luteus UH-Slu-Lm8-n1</name>
    <dbReference type="NCBI Taxonomy" id="930992"/>
    <lineage>
        <taxon>Eukaryota</taxon>
        <taxon>Fungi</taxon>
        <taxon>Dikarya</taxon>
        <taxon>Basidiomycota</taxon>
        <taxon>Agaricomycotina</taxon>
        <taxon>Agaricomycetes</taxon>
        <taxon>Agaricomycetidae</taxon>
        <taxon>Boletales</taxon>
        <taxon>Suillineae</taxon>
        <taxon>Suillaceae</taxon>
        <taxon>Suillus</taxon>
    </lineage>
</organism>
<dbReference type="InterPro" id="IPR025476">
    <property type="entry name" value="Helitron_helicase-like"/>
</dbReference>
<gene>
    <name evidence="2" type="ORF">CY34DRAFT_33067</name>
</gene>
<evidence type="ECO:0000313" key="3">
    <source>
        <dbReference type="Proteomes" id="UP000054485"/>
    </source>
</evidence>
<reference evidence="3" key="2">
    <citation type="submission" date="2015-01" db="EMBL/GenBank/DDBJ databases">
        <title>Evolutionary Origins and Diversification of the Mycorrhizal Mutualists.</title>
        <authorList>
            <consortium name="DOE Joint Genome Institute"/>
            <consortium name="Mycorrhizal Genomics Consortium"/>
            <person name="Kohler A."/>
            <person name="Kuo A."/>
            <person name="Nagy L.G."/>
            <person name="Floudas D."/>
            <person name="Copeland A."/>
            <person name="Barry K.W."/>
            <person name="Cichocki N."/>
            <person name="Veneault-Fourrey C."/>
            <person name="LaButti K."/>
            <person name="Lindquist E.A."/>
            <person name="Lipzen A."/>
            <person name="Lundell T."/>
            <person name="Morin E."/>
            <person name="Murat C."/>
            <person name="Riley R."/>
            <person name="Ohm R."/>
            <person name="Sun H."/>
            <person name="Tunlid A."/>
            <person name="Henrissat B."/>
            <person name="Grigoriev I.V."/>
            <person name="Hibbett D.S."/>
            <person name="Martin F."/>
        </authorList>
    </citation>
    <scope>NUCLEOTIDE SEQUENCE [LARGE SCALE GENOMIC DNA]</scope>
    <source>
        <strain evidence="3">UH-Slu-Lm8-n1</strain>
    </source>
</reference>
<dbReference type="OrthoDB" id="3366231at2759"/>
<evidence type="ECO:0000313" key="2">
    <source>
        <dbReference type="EMBL" id="KIK46873.1"/>
    </source>
</evidence>
<sequence>ILPSSFSSGPRHMYQMLQDSLAIYYFYLKPDLFLTITANGSWPKIMENLLQGNIYIFDTSFISDNFIYRTKCCGLSRLGGSHIRQTLLKKVRGGYYGKVAGLVYTIEYQKRGLPHMHLLIFLK</sequence>
<dbReference type="InParanoid" id="A0A0D0BV41"/>
<dbReference type="Proteomes" id="UP000054485">
    <property type="component" value="Unassembled WGS sequence"/>
</dbReference>
<feature type="domain" description="Helitron helicase-like" evidence="1">
    <location>
        <begin position="1"/>
        <end position="120"/>
    </location>
</feature>
<dbReference type="HOGENOM" id="CLU_001324_3_2_1"/>
<protein>
    <recommendedName>
        <fullName evidence="1">Helitron helicase-like domain-containing protein</fullName>
    </recommendedName>
</protein>
<dbReference type="STRING" id="930992.A0A0D0BV41"/>
<evidence type="ECO:0000259" key="1">
    <source>
        <dbReference type="Pfam" id="PF14214"/>
    </source>
</evidence>
<name>A0A0D0BV41_9AGAM</name>